<protein>
    <recommendedName>
        <fullName evidence="4">chitinase</fullName>
        <ecNumber evidence="4">3.2.1.14</ecNumber>
    </recommendedName>
</protein>
<keyword evidence="10 12" id="KW-0326">Glycosidase</keyword>
<comment type="catalytic activity">
    <reaction evidence="1">
        <text>Random endo-hydrolysis of N-acetyl-beta-D-glucosaminide (1-&gt;4)-beta-linkages in chitin and chitodextrins.</text>
        <dbReference type="EC" id="3.2.1.14"/>
    </reaction>
</comment>
<evidence type="ECO:0000256" key="6">
    <source>
        <dbReference type="ARBA" id="ARBA00022729"/>
    </source>
</evidence>
<keyword evidence="7 12" id="KW-0378">Hydrolase</keyword>
<dbReference type="SUPFAM" id="SSF51445">
    <property type="entry name" value="(Trans)glycosidases"/>
    <property type="match status" value="1"/>
</dbReference>
<dbReference type="Gene3D" id="3.20.20.80">
    <property type="entry name" value="Glycosidases"/>
    <property type="match status" value="1"/>
</dbReference>
<evidence type="ECO:0000259" key="14">
    <source>
        <dbReference type="PROSITE" id="PS51910"/>
    </source>
</evidence>
<feature type="chain" id="PRO_5034083105" description="chitinase" evidence="13">
    <location>
        <begin position="23"/>
        <end position="428"/>
    </location>
</feature>
<dbReference type="FunFam" id="3.20.20.80:FF:000075">
    <property type="entry name" value="Sporulation-specific chitinase"/>
    <property type="match status" value="1"/>
</dbReference>
<evidence type="ECO:0000256" key="7">
    <source>
        <dbReference type="ARBA" id="ARBA00022801"/>
    </source>
</evidence>
<comment type="similarity">
    <text evidence="3">Belongs to the glycosyl hydrolase 18 family. Chitinase class V subfamily.</text>
</comment>
<keyword evidence="6 13" id="KW-0732">Signal</keyword>
<evidence type="ECO:0000313" key="16">
    <source>
        <dbReference type="Proteomes" id="UP000622797"/>
    </source>
</evidence>
<evidence type="ECO:0000256" key="8">
    <source>
        <dbReference type="ARBA" id="ARBA00023024"/>
    </source>
</evidence>
<evidence type="ECO:0000256" key="4">
    <source>
        <dbReference type="ARBA" id="ARBA00012729"/>
    </source>
</evidence>
<evidence type="ECO:0000256" key="1">
    <source>
        <dbReference type="ARBA" id="ARBA00000822"/>
    </source>
</evidence>
<sequence length="428" mass="46898">MLSSYLLMAIWAVAFQPLLTAAEVNALQLYRSEPSQGDVSYANMVYFVNWGIYERNFQPKDLPASSITHVLYAFMNVQNDGTVFTGDTYADVEKHYDGDNNAYGCVKQLFLLKKANRHLKILLSIGGWTWSTNFASAAASAASRSTFAKSAVTLMKDWAFDGIDVDWEYPASDEDAANMVLLLQTVRNELDAYASEHAPGYHFQLTIAAPAGSSHYNMLHLADLGRIVDYVNLMAYDYAGSWSPVTGHNANLYANRDLPQSTPFNTDDAVNAYLNAGVPGHKLILGMPVYGRSFLGASGIGQPHAGVGLPNKALGSWEAGVWDYKSLTKQGLDIVYDEKAQAYYGRHQSGGGICSYDTPEAVQKKVSYLKQRGLGGVMFWEASGDEKGKESLVDTSSKSLGSLDQKENLLVYPDSRYRNIASGMDVVP</sequence>
<dbReference type="OrthoDB" id="76388at2759"/>
<dbReference type="PROSITE" id="PS01095">
    <property type="entry name" value="GH18_1"/>
    <property type="match status" value="1"/>
</dbReference>
<dbReference type="InterPro" id="IPR011583">
    <property type="entry name" value="Chitinase_II/V-like_cat"/>
</dbReference>
<proteinExistence type="inferred from homology"/>
<evidence type="ECO:0000256" key="2">
    <source>
        <dbReference type="ARBA" id="ARBA00004613"/>
    </source>
</evidence>
<dbReference type="EMBL" id="JABEXW010001107">
    <property type="protein sequence ID" value="KAF4947416.1"/>
    <property type="molecule type" value="Genomic_DNA"/>
</dbReference>
<dbReference type="InterPro" id="IPR017853">
    <property type="entry name" value="GH"/>
</dbReference>
<evidence type="ECO:0000256" key="10">
    <source>
        <dbReference type="ARBA" id="ARBA00023295"/>
    </source>
</evidence>
<dbReference type="PANTHER" id="PTHR11177">
    <property type="entry name" value="CHITINASE"/>
    <property type="match status" value="1"/>
</dbReference>
<keyword evidence="11" id="KW-0624">Polysaccharide degradation</keyword>
<keyword evidence="5" id="KW-0964">Secreted</keyword>
<evidence type="ECO:0000256" key="12">
    <source>
        <dbReference type="RuleBase" id="RU000489"/>
    </source>
</evidence>
<dbReference type="InterPro" id="IPR029070">
    <property type="entry name" value="Chitinase_insertion_sf"/>
</dbReference>
<evidence type="ECO:0000256" key="13">
    <source>
        <dbReference type="SAM" id="SignalP"/>
    </source>
</evidence>
<evidence type="ECO:0000256" key="9">
    <source>
        <dbReference type="ARBA" id="ARBA00023277"/>
    </source>
</evidence>
<name>A0A8H4WRJ5_9HYPO</name>
<dbReference type="GO" id="GO:0008843">
    <property type="term" value="F:endochitinase activity"/>
    <property type="evidence" value="ECO:0007669"/>
    <property type="project" value="UniProtKB-EC"/>
</dbReference>
<evidence type="ECO:0000256" key="11">
    <source>
        <dbReference type="ARBA" id="ARBA00023326"/>
    </source>
</evidence>
<gene>
    <name evidence="15" type="ORF">FSARC_13974</name>
</gene>
<dbReference type="PROSITE" id="PS51910">
    <property type="entry name" value="GH18_2"/>
    <property type="match status" value="1"/>
</dbReference>
<keyword evidence="8" id="KW-0146">Chitin degradation</keyword>
<dbReference type="SMART" id="SM00636">
    <property type="entry name" value="Glyco_18"/>
    <property type="match status" value="1"/>
</dbReference>
<organism evidence="15 16">
    <name type="scientific">Fusarium sarcochroum</name>
    <dbReference type="NCBI Taxonomy" id="1208366"/>
    <lineage>
        <taxon>Eukaryota</taxon>
        <taxon>Fungi</taxon>
        <taxon>Dikarya</taxon>
        <taxon>Ascomycota</taxon>
        <taxon>Pezizomycotina</taxon>
        <taxon>Sordariomycetes</taxon>
        <taxon>Hypocreomycetidae</taxon>
        <taxon>Hypocreales</taxon>
        <taxon>Nectriaceae</taxon>
        <taxon>Fusarium</taxon>
        <taxon>Fusarium lateritium species complex</taxon>
    </lineage>
</organism>
<evidence type="ECO:0000256" key="5">
    <source>
        <dbReference type="ARBA" id="ARBA00022525"/>
    </source>
</evidence>
<keyword evidence="9" id="KW-0119">Carbohydrate metabolism</keyword>
<reference evidence="15" key="1">
    <citation type="journal article" date="2020" name="BMC Genomics">
        <title>Correction to: Identification and distribution of gene clusters required for synthesis of sphingolipid metabolism inhibitors in diverse species of the filamentous fungus Fusarium.</title>
        <authorList>
            <person name="Kim H.S."/>
            <person name="Lohmar J.M."/>
            <person name="Busman M."/>
            <person name="Brown D.W."/>
            <person name="Naumann T.A."/>
            <person name="Divon H.H."/>
            <person name="Lysoe E."/>
            <person name="Uhlig S."/>
            <person name="Proctor R.H."/>
        </authorList>
    </citation>
    <scope>NUCLEOTIDE SEQUENCE</scope>
    <source>
        <strain evidence="15">NRRL 20472</strain>
    </source>
</reference>
<feature type="signal peptide" evidence="13">
    <location>
        <begin position="1"/>
        <end position="22"/>
    </location>
</feature>
<dbReference type="SUPFAM" id="SSF54556">
    <property type="entry name" value="Chitinase insertion domain"/>
    <property type="match status" value="1"/>
</dbReference>
<dbReference type="CDD" id="cd06548">
    <property type="entry name" value="GH18_chitinase"/>
    <property type="match status" value="1"/>
</dbReference>
<keyword evidence="16" id="KW-1185">Reference proteome</keyword>
<dbReference type="EC" id="3.2.1.14" evidence="4"/>
<dbReference type="InterPro" id="IPR001223">
    <property type="entry name" value="Glyco_hydro18_cat"/>
</dbReference>
<evidence type="ECO:0000313" key="15">
    <source>
        <dbReference type="EMBL" id="KAF4947416.1"/>
    </source>
</evidence>
<reference evidence="15" key="2">
    <citation type="submission" date="2020-05" db="EMBL/GenBank/DDBJ databases">
        <authorList>
            <person name="Kim H.-S."/>
            <person name="Proctor R.H."/>
            <person name="Brown D.W."/>
        </authorList>
    </citation>
    <scope>NUCLEOTIDE SEQUENCE</scope>
    <source>
        <strain evidence="15">NRRL 20472</strain>
    </source>
</reference>
<dbReference type="AlphaFoldDB" id="A0A8H4WRJ5"/>
<accession>A0A8H4WRJ5</accession>
<feature type="domain" description="GH18" evidence="14">
    <location>
        <begin position="41"/>
        <end position="403"/>
    </location>
</feature>
<comment type="caution">
    <text evidence="15">The sequence shown here is derived from an EMBL/GenBank/DDBJ whole genome shotgun (WGS) entry which is preliminary data.</text>
</comment>
<dbReference type="InterPro" id="IPR050314">
    <property type="entry name" value="Glycosyl_Hydrlase_18"/>
</dbReference>
<comment type="subcellular location">
    <subcellularLocation>
        <location evidence="2">Secreted</location>
    </subcellularLocation>
</comment>
<dbReference type="Proteomes" id="UP000622797">
    <property type="component" value="Unassembled WGS sequence"/>
</dbReference>
<evidence type="ECO:0000256" key="3">
    <source>
        <dbReference type="ARBA" id="ARBA00008682"/>
    </source>
</evidence>
<dbReference type="PANTHER" id="PTHR11177:SF365">
    <property type="entry name" value="ENDOCHITINASE B"/>
    <property type="match status" value="1"/>
</dbReference>
<dbReference type="InterPro" id="IPR001579">
    <property type="entry name" value="Glyco_hydro_18_chit_AS"/>
</dbReference>
<dbReference type="GO" id="GO:0000272">
    <property type="term" value="P:polysaccharide catabolic process"/>
    <property type="evidence" value="ECO:0007669"/>
    <property type="project" value="UniProtKB-KW"/>
</dbReference>
<dbReference type="GO" id="GO:0006032">
    <property type="term" value="P:chitin catabolic process"/>
    <property type="evidence" value="ECO:0007669"/>
    <property type="project" value="UniProtKB-KW"/>
</dbReference>
<dbReference type="GO" id="GO:0008061">
    <property type="term" value="F:chitin binding"/>
    <property type="evidence" value="ECO:0007669"/>
    <property type="project" value="InterPro"/>
</dbReference>
<dbReference type="Pfam" id="PF00704">
    <property type="entry name" value="Glyco_hydro_18"/>
    <property type="match status" value="1"/>
</dbReference>
<dbReference type="Gene3D" id="3.10.50.10">
    <property type="match status" value="1"/>
</dbReference>
<dbReference type="GO" id="GO:0005576">
    <property type="term" value="C:extracellular region"/>
    <property type="evidence" value="ECO:0007669"/>
    <property type="project" value="UniProtKB-SubCell"/>
</dbReference>